<dbReference type="EMBL" id="ML977049">
    <property type="protein sequence ID" value="KAF1948763.1"/>
    <property type="molecule type" value="Genomic_DNA"/>
</dbReference>
<reference evidence="1" key="1">
    <citation type="journal article" date="2020" name="Stud. Mycol.">
        <title>101 Dothideomycetes genomes: a test case for predicting lifestyles and emergence of pathogens.</title>
        <authorList>
            <person name="Haridas S."/>
            <person name="Albert R."/>
            <person name="Binder M."/>
            <person name="Bloem J."/>
            <person name="Labutti K."/>
            <person name="Salamov A."/>
            <person name="Andreopoulos B."/>
            <person name="Baker S."/>
            <person name="Barry K."/>
            <person name="Bills G."/>
            <person name="Bluhm B."/>
            <person name="Cannon C."/>
            <person name="Castanera R."/>
            <person name="Culley D."/>
            <person name="Daum C."/>
            <person name="Ezra D."/>
            <person name="Gonzalez J."/>
            <person name="Henrissat B."/>
            <person name="Kuo A."/>
            <person name="Liang C."/>
            <person name="Lipzen A."/>
            <person name="Lutzoni F."/>
            <person name="Magnuson J."/>
            <person name="Mondo S."/>
            <person name="Nolan M."/>
            <person name="Ohm R."/>
            <person name="Pangilinan J."/>
            <person name="Park H.-J."/>
            <person name="Ramirez L."/>
            <person name="Alfaro M."/>
            <person name="Sun H."/>
            <person name="Tritt A."/>
            <person name="Yoshinaga Y."/>
            <person name="Zwiers L.-H."/>
            <person name="Turgeon B."/>
            <person name="Goodwin S."/>
            <person name="Spatafora J."/>
            <person name="Crous P."/>
            <person name="Grigoriev I."/>
        </authorList>
    </citation>
    <scope>NUCLEOTIDE SEQUENCE</scope>
    <source>
        <strain evidence="1">CBS 675.92</strain>
    </source>
</reference>
<accession>A0A6A5T7X5</accession>
<dbReference type="Proteomes" id="UP000800035">
    <property type="component" value="Unassembled WGS sequence"/>
</dbReference>
<evidence type="ECO:0000313" key="2">
    <source>
        <dbReference type="Proteomes" id="UP000800035"/>
    </source>
</evidence>
<evidence type="ECO:0000313" key="1">
    <source>
        <dbReference type="EMBL" id="KAF1948763.1"/>
    </source>
</evidence>
<organism evidence="1 2">
    <name type="scientific">Byssothecium circinans</name>
    <dbReference type="NCBI Taxonomy" id="147558"/>
    <lineage>
        <taxon>Eukaryota</taxon>
        <taxon>Fungi</taxon>
        <taxon>Dikarya</taxon>
        <taxon>Ascomycota</taxon>
        <taxon>Pezizomycotina</taxon>
        <taxon>Dothideomycetes</taxon>
        <taxon>Pleosporomycetidae</taxon>
        <taxon>Pleosporales</taxon>
        <taxon>Massarineae</taxon>
        <taxon>Massarinaceae</taxon>
        <taxon>Byssothecium</taxon>
    </lineage>
</organism>
<dbReference type="AlphaFoldDB" id="A0A6A5T7X5"/>
<keyword evidence="2" id="KW-1185">Reference proteome</keyword>
<dbReference type="OrthoDB" id="3781081at2759"/>
<sequence>MPPQSFAKQLSAFPANHTVNPSLTLFPLLPLELREQIYTHSFHPFSPTTPFQVHITHRLPLSPPLGPEWLPSVCTINPTLWVEVGLWFIRNADFSIDNADAPPDLANFLDTFPGRQGWETVRRVSLTHFSLYVVVNNNNGDDDEEEEEYTKNPYISFLLQCTYLASLTIHFDARELLHYPPHPVRRSPKVSPFAPTPATVSESQEIDVLLSLNGFSALFGMDELFNAQSLNRIMCVVSTRVPDLVPLLDSRRKALEDGRWVVLVEGLAERWRDEFEERGRRVEVLVGVEKGGNRNGDGDEERRWEVYQERDFLF</sequence>
<proteinExistence type="predicted"/>
<name>A0A6A5T7X5_9PLEO</name>
<gene>
    <name evidence="1" type="ORF">CC80DRAFT_599435</name>
</gene>
<protein>
    <submittedName>
        <fullName evidence="1">Uncharacterized protein</fullName>
    </submittedName>
</protein>